<accession>A0A151ZDJ5</accession>
<dbReference type="GO" id="GO:0005737">
    <property type="term" value="C:cytoplasm"/>
    <property type="evidence" value="ECO:0007669"/>
    <property type="project" value="TreeGrafter"/>
</dbReference>
<dbReference type="FunCoup" id="A0A151ZDJ5">
    <property type="interactions" value="479"/>
</dbReference>
<dbReference type="STRING" id="361077.A0A151ZDJ5"/>
<comment type="subunit">
    <text evidence="3">Heterohexamer of two PFD-alpha type and four PFD-beta type subunits.</text>
</comment>
<dbReference type="AlphaFoldDB" id="A0A151ZDJ5"/>
<dbReference type="PANTHER" id="PTHR21100">
    <property type="entry name" value="PREFOLDIN SUBUNIT 4"/>
    <property type="match status" value="1"/>
</dbReference>
<dbReference type="PANTHER" id="PTHR21100:SF9">
    <property type="entry name" value="PREFOLDIN SUBUNIT 4"/>
    <property type="match status" value="1"/>
</dbReference>
<evidence type="ECO:0000256" key="1">
    <source>
        <dbReference type="ARBA" id="ARBA00008045"/>
    </source>
</evidence>
<name>A0A151ZDJ5_TIELA</name>
<dbReference type="Proteomes" id="UP000076078">
    <property type="component" value="Unassembled WGS sequence"/>
</dbReference>
<dbReference type="GO" id="GO:0051082">
    <property type="term" value="F:unfolded protein binding"/>
    <property type="evidence" value="ECO:0007669"/>
    <property type="project" value="InterPro"/>
</dbReference>
<keyword evidence="5" id="KW-1185">Reference proteome</keyword>
<dbReference type="Pfam" id="PF01920">
    <property type="entry name" value="Prefoldin_2"/>
    <property type="match status" value="1"/>
</dbReference>
<reference evidence="4 5" key="1">
    <citation type="submission" date="2015-12" db="EMBL/GenBank/DDBJ databases">
        <title>Dictyostelia acquired genes for synthesis and detection of signals that induce cell-type specialization by lateral gene transfer from prokaryotes.</title>
        <authorList>
            <person name="Gloeckner G."/>
            <person name="Schaap P."/>
        </authorList>
    </citation>
    <scope>NUCLEOTIDE SEQUENCE [LARGE SCALE GENOMIC DNA]</scope>
    <source>
        <strain evidence="4 5">TK</strain>
    </source>
</reference>
<dbReference type="OMA" id="KFGRAIN"/>
<organism evidence="4 5">
    <name type="scientific">Tieghemostelium lacteum</name>
    <name type="common">Slime mold</name>
    <name type="synonym">Dictyostelium lacteum</name>
    <dbReference type="NCBI Taxonomy" id="361077"/>
    <lineage>
        <taxon>Eukaryota</taxon>
        <taxon>Amoebozoa</taxon>
        <taxon>Evosea</taxon>
        <taxon>Eumycetozoa</taxon>
        <taxon>Dictyostelia</taxon>
        <taxon>Dictyosteliales</taxon>
        <taxon>Raperosteliaceae</taxon>
        <taxon>Tieghemostelium</taxon>
    </lineage>
</organism>
<evidence type="ECO:0000313" key="5">
    <source>
        <dbReference type="Proteomes" id="UP000076078"/>
    </source>
</evidence>
<dbReference type="OrthoDB" id="10250441at2759"/>
<proteinExistence type="inferred from homology"/>
<dbReference type="InterPro" id="IPR016661">
    <property type="entry name" value="PFDN4"/>
</dbReference>
<comment type="function">
    <text evidence="3">Binds specifically to cytosolic chaperonin (c-CPN) and transfers target proteins to it. Binds to nascent polypeptide chain and promotes folding in an environment in which there are many competing pathways for nonnative proteins.</text>
</comment>
<dbReference type="PIRSF" id="PIRSF016477">
    <property type="entry name" value="Prefoldin_subunit_4"/>
    <property type="match status" value="1"/>
</dbReference>
<dbReference type="InParanoid" id="A0A151ZDJ5"/>
<evidence type="ECO:0000256" key="2">
    <source>
        <dbReference type="ARBA" id="ARBA00023186"/>
    </source>
</evidence>
<dbReference type="InterPro" id="IPR002777">
    <property type="entry name" value="PFD_beta-like"/>
</dbReference>
<keyword evidence="2 3" id="KW-0143">Chaperone</keyword>
<evidence type="ECO:0000313" key="4">
    <source>
        <dbReference type="EMBL" id="KYQ92032.1"/>
    </source>
</evidence>
<comment type="caution">
    <text evidence="4">The sequence shown here is derived from an EMBL/GenBank/DDBJ whole genome shotgun (WGS) entry which is preliminary data.</text>
</comment>
<dbReference type="GO" id="GO:0006457">
    <property type="term" value="P:protein folding"/>
    <property type="evidence" value="ECO:0007669"/>
    <property type="project" value="UniProtKB-UniRule"/>
</dbReference>
<dbReference type="SUPFAM" id="SSF46579">
    <property type="entry name" value="Prefoldin"/>
    <property type="match status" value="1"/>
</dbReference>
<dbReference type="EMBL" id="LODT01000031">
    <property type="protein sequence ID" value="KYQ92032.1"/>
    <property type="molecule type" value="Genomic_DNA"/>
</dbReference>
<gene>
    <name evidence="4" type="ORF">DLAC_06861</name>
</gene>
<evidence type="ECO:0000256" key="3">
    <source>
        <dbReference type="PIRNR" id="PIRNR016477"/>
    </source>
</evidence>
<dbReference type="GO" id="GO:0016272">
    <property type="term" value="C:prefoldin complex"/>
    <property type="evidence" value="ECO:0007669"/>
    <property type="project" value="UniProtKB-UniRule"/>
</dbReference>
<protein>
    <recommendedName>
        <fullName evidence="3">Prefoldin subunit 4</fullName>
    </recommendedName>
</protein>
<sequence length="131" mass="15246">MSKVLIDKNDEVDLEVTSQDQKMINLFGRLNNRKHELLKMKAYKQEALEKSGDARDEIFLADDDAKFNYTMGQAFLETDKVESETLVERFIEKLETEIKQIDSEVSAINSKHQELKVLLYAKFKNSINLEE</sequence>
<comment type="similarity">
    <text evidence="1 3">Belongs to the prefoldin subunit beta family.</text>
</comment>